<reference evidence="1 2" key="1">
    <citation type="journal article" date="2022" name="Genome Biol. Evol.">
        <title>The Spruce Budworm Genome: Reconstructing the Evolutionary History of Antifreeze Proteins.</title>
        <authorList>
            <person name="Beliveau C."/>
            <person name="Gagne P."/>
            <person name="Picq S."/>
            <person name="Vernygora O."/>
            <person name="Keeling C.I."/>
            <person name="Pinkney K."/>
            <person name="Doucet D."/>
            <person name="Wen F."/>
            <person name="Johnston J.S."/>
            <person name="Maaroufi H."/>
            <person name="Boyle B."/>
            <person name="Laroche J."/>
            <person name="Dewar K."/>
            <person name="Juretic N."/>
            <person name="Blackburn G."/>
            <person name="Nisole A."/>
            <person name="Brunet B."/>
            <person name="Brandao M."/>
            <person name="Lumley L."/>
            <person name="Duan J."/>
            <person name="Quan G."/>
            <person name="Lucarotti C.J."/>
            <person name="Roe A.D."/>
            <person name="Sperling F.A.H."/>
            <person name="Levesque R.C."/>
            <person name="Cusson M."/>
        </authorList>
    </citation>
    <scope>NUCLEOTIDE SEQUENCE [LARGE SCALE GENOMIC DNA]</scope>
    <source>
        <strain evidence="1">Glfc:IPQL:Cfum</strain>
    </source>
</reference>
<accession>A0ACC0KKH6</accession>
<proteinExistence type="predicted"/>
<keyword evidence="2" id="KW-1185">Reference proteome</keyword>
<organism evidence="1 2">
    <name type="scientific">Choristoneura fumiferana</name>
    <name type="common">Spruce budworm moth</name>
    <name type="synonym">Archips fumiferana</name>
    <dbReference type="NCBI Taxonomy" id="7141"/>
    <lineage>
        <taxon>Eukaryota</taxon>
        <taxon>Metazoa</taxon>
        <taxon>Ecdysozoa</taxon>
        <taxon>Arthropoda</taxon>
        <taxon>Hexapoda</taxon>
        <taxon>Insecta</taxon>
        <taxon>Pterygota</taxon>
        <taxon>Neoptera</taxon>
        <taxon>Endopterygota</taxon>
        <taxon>Lepidoptera</taxon>
        <taxon>Glossata</taxon>
        <taxon>Ditrysia</taxon>
        <taxon>Tortricoidea</taxon>
        <taxon>Tortricidae</taxon>
        <taxon>Tortricinae</taxon>
        <taxon>Choristoneura</taxon>
    </lineage>
</organism>
<evidence type="ECO:0000313" key="2">
    <source>
        <dbReference type="Proteomes" id="UP001064048"/>
    </source>
</evidence>
<comment type="caution">
    <text evidence="1">The sequence shown here is derived from an EMBL/GenBank/DDBJ whole genome shotgun (WGS) entry which is preliminary data.</text>
</comment>
<sequence length="502" mass="57571">MDSKSTLKRYVDIWWNGIKSLPETTSIHGFRFIADSKRHWVERIFWLIFVIMSWYGSSLLIAAQYDAFQNNPISFVVETTYKDWNTDFPSVAICEHDNTARIEYISDMLWGEDHDFNMEEVLKELAYFKGITYYTSQYCGLEDPLPDCIKDNLTYYANLVRTPCEQSLSNCSWNDVPFTCCDYFRPMDTELGTCFAINTIQGREPNPPKLSMVSNKTTGPGAIKFNVLITGNVYVLNEEEVPSQTTLGSDVLTIGPEVSQKRYISIRTIENDKGARFISPEKRKCRYTDENFLDVYRHYSYSSCTVQCRKDAQIRFCNCTNYFMPNVPEHLKCDVQGIICLNEHINELSVLKASWSSRPGLYCDCLPSCTEAEISVVKDFKATAATEFAAVHIELAFLPSERYRRNVVRGILDLVVSTGGTGGLFLGASILSFVELVYILLLRPFCDIYSQKGIDYWHRKFGNRRLEDNKFVPNKDWSYNDRNTGAGGKQPKLKLGLEFHKS</sequence>
<protein>
    <submittedName>
        <fullName evidence="1">Uncharacterized protein</fullName>
    </submittedName>
</protein>
<evidence type="ECO:0000313" key="1">
    <source>
        <dbReference type="EMBL" id="KAI8436775.1"/>
    </source>
</evidence>
<gene>
    <name evidence="1" type="ORF">MSG28_010241</name>
</gene>
<dbReference type="EMBL" id="CM046117">
    <property type="protein sequence ID" value="KAI8436775.1"/>
    <property type="molecule type" value="Genomic_DNA"/>
</dbReference>
<dbReference type="Proteomes" id="UP001064048">
    <property type="component" value="Chromosome 17"/>
</dbReference>
<name>A0ACC0KKH6_CHOFU</name>